<name>A0A8H4X2G7_9HYPO</name>
<dbReference type="GO" id="GO:0030600">
    <property type="term" value="F:feruloyl esterase activity"/>
    <property type="evidence" value="ECO:0007669"/>
    <property type="project" value="UniProtKB-ARBA"/>
</dbReference>
<dbReference type="InterPro" id="IPR011118">
    <property type="entry name" value="Tannase/feruloyl_esterase"/>
</dbReference>
<keyword evidence="2" id="KW-0719">Serine esterase</keyword>
<dbReference type="InterPro" id="IPR029058">
    <property type="entry name" value="AB_hydrolase_fold"/>
</dbReference>
<dbReference type="PANTHER" id="PTHR33938">
    <property type="entry name" value="FERULOYL ESTERASE B-RELATED"/>
    <property type="match status" value="1"/>
</dbReference>
<comment type="similarity">
    <text evidence="1 8">Belongs to the tannase family.</text>
</comment>
<dbReference type="SUPFAM" id="SSF53474">
    <property type="entry name" value="alpha/beta-Hydrolases"/>
    <property type="match status" value="1"/>
</dbReference>
<dbReference type="OrthoDB" id="3039123at2759"/>
<dbReference type="Proteomes" id="UP000622797">
    <property type="component" value="Unassembled WGS sequence"/>
</dbReference>
<dbReference type="GO" id="GO:0046872">
    <property type="term" value="F:metal ion binding"/>
    <property type="evidence" value="ECO:0007669"/>
    <property type="project" value="UniProtKB-KW"/>
</dbReference>
<organism evidence="9 10">
    <name type="scientific">Fusarium sarcochroum</name>
    <dbReference type="NCBI Taxonomy" id="1208366"/>
    <lineage>
        <taxon>Eukaryota</taxon>
        <taxon>Fungi</taxon>
        <taxon>Dikarya</taxon>
        <taxon>Ascomycota</taxon>
        <taxon>Pezizomycotina</taxon>
        <taxon>Sordariomycetes</taxon>
        <taxon>Hypocreomycetidae</taxon>
        <taxon>Hypocreales</taxon>
        <taxon>Nectriaceae</taxon>
        <taxon>Fusarium</taxon>
        <taxon>Fusarium lateritium species complex</taxon>
    </lineage>
</organism>
<sequence>MFVPRLNLLYKQVITSSFCQLLGNLTPSSCLNQDSGRSFNMATSLIEACNAATFSPSIFGADILGIQANVVANYSVAAPEAYRYVAPTVEEQNATFCNVTVTYTHPGQNDTINVEAWLPIDTWNGRLQAVGGGGWVAGRFFLSYAAMRGALADGFATTSTDAGLGSALEASPWALASPGNVNLYNLQNFGSVSLEDQAVIGKSLIKDFYGRGPEFSYWTGCSQGGRQALMLAQRYPTAYDGIIAGAPAIHWTELFSYIQWPQQVMNELGSYPPACEFDAITAAAIEACDGLDGVRDGVISRVDECLHAFDPYAVVGKTIKCPELNGTHVRITKSAATAVNATWQGVPILSGRQTYHGIAPGAQLTGTSSTAFGQPGLLSTNCTSGDCVAAPVLLGVQWLQLFVAKNPELDLATLSRSQFGDLVYAGEQQYNSLVGTQDADLTKFRDAGGKMISFHGLADNIIPPKATETYYKAVADLSPDIRSFYRYFEVPGLGHCFGGVSSQPTQLFSQLRHWVENGTAPEVSAVKLNATGGTEHSRILCPYPKQAEFDANVPRAMIGAENYK</sequence>
<evidence type="ECO:0000256" key="5">
    <source>
        <dbReference type="ARBA" id="ARBA00022801"/>
    </source>
</evidence>
<dbReference type="EC" id="3.1.1.-" evidence="8"/>
<evidence type="ECO:0000313" key="9">
    <source>
        <dbReference type="EMBL" id="KAF4959583.1"/>
    </source>
</evidence>
<evidence type="ECO:0000256" key="6">
    <source>
        <dbReference type="ARBA" id="ARBA00022837"/>
    </source>
</evidence>
<keyword evidence="10" id="KW-1185">Reference proteome</keyword>
<protein>
    <recommendedName>
        <fullName evidence="8">Carboxylic ester hydrolase</fullName>
        <ecNumber evidence="8">3.1.1.-</ecNumber>
    </recommendedName>
</protein>
<dbReference type="Gene3D" id="3.40.50.1820">
    <property type="entry name" value="alpha/beta hydrolase"/>
    <property type="match status" value="1"/>
</dbReference>
<keyword evidence="6" id="KW-0106">Calcium</keyword>
<evidence type="ECO:0000313" key="10">
    <source>
        <dbReference type="Proteomes" id="UP000622797"/>
    </source>
</evidence>
<evidence type="ECO:0000256" key="1">
    <source>
        <dbReference type="ARBA" id="ARBA00006249"/>
    </source>
</evidence>
<accession>A0A8H4X2G7</accession>
<gene>
    <name evidence="9" type="ORF">FSARC_10697</name>
</gene>
<evidence type="ECO:0000256" key="7">
    <source>
        <dbReference type="ARBA" id="ARBA00023157"/>
    </source>
</evidence>
<dbReference type="Pfam" id="PF07519">
    <property type="entry name" value="Tannase"/>
    <property type="match status" value="1"/>
</dbReference>
<keyword evidence="3" id="KW-0479">Metal-binding</keyword>
<evidence type="ECO:0000256" key="8">
    <source>
        <dbReference type="RuleBase" id="RU361238"/>
    </source>
</evidence>
<keyword evidence="5 8" id="KW-0378">Hydrolase</keyword>
<reference evidence="9" key="1">
    <citation type="journal article" date="2020" name="BMC Genomics">
        <title>Correction to: Identification and distribution of gene clusters required for synthesis of sphingolipid metabolism inhibitors in diverse species of the filamentous fungus Fusarium.</title>
        <authorList>
            <person name="Kim H.S."/>
            <person name="Lohmar J.M."/>
            <person name="Busman M."/>
            <person name="Brown D.W."/>
            <person name="Naumann T.A."/>
            <person name="Divon H.H."/>
            <person name="Lysoe E."/>
            <person name="Uhlig S."/>
            <person name="Proctor R.H."/>
        </authorList>
    </citation>
    <scope>NUCLEOTIDE SEQUENCE</scope>
    <source>
        <strain evidence="9">NRRL 20472</strain>
    </source>
</reference>
<dbReference type="AlphaFoldDB" id="A0A8H4X2G7"/>
<keyword evidence="7" id="KW-1015">Disulfide bond</keyword>
<evidence type="ECO:0000256" key="2">
    <source>
        <dbReference type="ARBA" id="ARBA00022487"/>
    </source>
</evidence>
<proteinExistence type="inferred from homology"/>
<comment type="caution">
    <text evidence="9">The sequence shown here is derived from an EMBL/GenBank/DDBJ whole genome shotgun (WGS) entry which is preliminary data.</text>
</comment>
<evidence type="ECO:0000256" key="3">
    <source>
        <dbReference type="ARBA" id="ARBA00022723"/>
    </source>
</evidence>
<keyword evidence="4" id="KW-0732">Signal</keyword>
<reference evidence="9" key="2">
    <citation type="submission" date="2020-05" db="EMBL/GenBank/DDBJ databases">
        <authorList>
            <person name="Kim H.-S."/>
            <person name="Proctor R.H."/>
            <person name="Brown D.W."/>
        </authorList>
    </citation>
    <scope>NUCLEOTIDE SEQUENCE</scope>
    <source>
        <strain evidence="9">NRRL 20472</strain>
    </source>
</reference>
<evidence type="ECO:0000256" key="4">
    <source>
        <dbReference type="ARBA" id="ARBA00022729"/>
    </source>
</evidence>
<dbReference type="EMBL" id="JABEXW010000659">
    <property type="protein sequence ID" value="KAF4959583.1"/>
    <property type="molecule type" value="Genomic_DNA"/>
</dbReference>
<dbReference type="PANTHER" id="PTHR33938:SF13">
    <property type="entry name" value="CARBOXYLIC ESTER HYDROLASE"/>
    <property type="match status" value="1"/>
</dbReference>